<evidence type="ECO:0000313" key="2">
    <source>
        <dbReference type="Proteomes" id="UP000188533"/>
    </source>
</evidence>
<accession>A0A1Q3E9D1</accession>
<dbReference type="AlphaFoldDB" id="A0A1Q3E9D1"/>
<proteinExistence type="predicted"/>
<name>A0A1Q3E9D1_LENED</name>
<reference evidence="1 2" key="1">
    <citation type="submission" date="2016-08" db="EMBL/GenBank/DDBJ databases">
        <authorList>
            <consortium name="Lentinula edodes genome sequencing consortium"/>
            <person name="Sakamoto Y."/>
            <person name="Nakade K."/>
            <person name="Sato S."/>
            <person name="Yoshida Y."/>
            <person name="Miyazaki K."/>
            <person name="Natsume S."/>
            <person name="Konno N."/>
        </authorList>
    </citation>
    <scope>NUCLEOTIDE SEQUENCE [LARGE SCALE GENOMIC DNA]</scope>
    <source>
        <strain evidence="1 2">NBRC 111202</strain>
    </source>
</reference>
<organism evidence="1 2">
    <name type="scientific">Lentinula edodes</name>
    <name type="common">Shiitake mushroom</name>
    <name type="synonym">Lentinus edodes</name>
    <dbReference type="NCBI Taxonomy" id="5353"/>
    <lineage>
        <taxon>Eukaryota</taxon>
        <taxon>Fungi</taxon>
        <taxon>Dikarya</taxon>
        <taxon>Basidiomycota</taxon>
        <taxon>Agaricomycotina</taxon>
        <taxon>Agaricomycetes</taxon>
        <taxon>Agaricomycetidae</taxon>
        <taxon>Agaricales</taxon>
        <taxon>Marasmiineae</taxon>
        <taxon>Omphalotaceae</taxon>
        <taxon>Lentinula</taxon>
    </lineage>
</organism>
<keyword evidence="2" id="KW-1185">Reference proteome</keyword>
<reference evidence="1 2" key="2">
    <citation type="submission" date="2017-02" db="EMBL/GenBank/DDBJ databases">
        <title>A genome survey and senescence transcriptome analysis in Lentinula edodes.</title>
        <authorList>
            <person name="Sakamoto Y."/>
            <person name="Nakade K."/>
            <person name="Sato S."/>
            <person name="Yoshida Y."/>
            <person name="Miyazaki K."/>
            <person name="Natsume S."/>
            <person name="Konno N."/>
        </authorList>
    </citation>
    <scope>NUCLEOTIDE SEQUENCE [LARGE SCALE GENOMIC DNA]</scope>
    <source>
        <strain evidence="1 2">NBRC 111202</strain>
    </source>
</reference>
<evidence type="ECO:0000313" key="1">
    <source>
        <dbReference type="EMBL" id="GAW03832.1"/>
    </source>
</evidence>
<protein>
    <submittedName>
        <fullName evidence="1">Uncharacterized protein</fullName>
    </submittedName>
</protein>
<gene>
    <name evidence="1" type="ORF">LENED_005584</name>
</gene>
<sequence length="89" mass="10333">MPFLIYSIPVYANYWANPECNLEDTIFRYPSCLCNGPSLYIYSTFYPIQINQFRSDANCYSHSSRFFPRAKALPPPPLHLTLTAFIETL</sequence>
<comment type="caution">
    <text evidence="1">The sequence shown here is derived from an EMBL/GenBank/DDBJ whole genome shotgun (WGS) entry which is preliminary data.</text>
</comment>
<dbReference type="Proteomes" id="UP000188533">
    <property type="component" value="Unassembled WGS sequence"/>
</dbReference>
<dbReference type="EMBL" id="BDGU01000159">
    <property type="protein sequence ID" value="GAW03832.1"/>
    <property type="molecule type" value="Genomic_DNA"/>
</dbReference>